<evidence type="ECO:0000256" key="1">
    <source>
        <dbReference type="SAM" id="Coils"/>
    </source>
</evidence>
<dbReference type="Pfam" id="PF06054">
    <property type="entry name" value="CoiA_nuc"/>
    <property type="match status" value="1"/>
</dbReference>
<keyword evidence="1" id="KW-0175">Coiled coil</keyword>
<dbReference type="RefSeq" id="WP_160374934.1">
    <property type="nucleotide sequence ID" value="NZ_WSTB01000005.1"/>
</dbReference>
<dbReference type="AlphaFoldDB" id="A0A6I4NRA0"/>
<accession>A0A6I4NRA0</accession>
<sequence>MQHAIDISGKKITPAYSGEKAVCGFCKKEVRGKCGKIYIWHWQHVHNAACDVWKEGETEWHRAWKNKFPFDWQETIIEKNSEKHIADIFTPNGIVIEFQNSTISSSTIAEREKFYEKMIWVINAQTFKDNLITENKSDEQLAEIELRYLTQRSQLSKHNSVGLQNIKKKQTALTSEIQSREDDLRALESVTDLFKSYNKNAETFAEQIIIIWQSENLFVDSSLIDIISHDAIPTKKTFFRLLGDLKRNKHFLGAAIKNSIEIEELYMERNEILSELENLKPAVKEELKYVASEYLDLEVEIAQLKREISFLKLENDENDREYQDLKISIDTYIKTNLEKLEADFDEERNKIIKDKDKLTLFWKRERKSWGSAAAPIFLDIGDGNMLYKQPNNKVSRVNVCDFISKYNPDEC</sequence>
<feature type="coiled-coil region" evidence="1">
    <location>
        <begin position="287"/>
        <end position="357"/>
    </location>
</feature>
<reference evidence="3 4" key="1">
    <citation type="submission" date="2019-12" db="EMBL/GenBank/DDBJ databases">
        <authorList>
            <person name="Kim Y.S."/>
        </authorList>
    </citation>
    <scope>NUCLEOTIDE SEQUENCE [LARGE SCALE GENOMIC DNA]</scope>
    <source>
        <strain evidence="3 4">GA093</strain>
    </source>
</reference>
<organism evidence="3 4">
    <name type="scientific">Flavobacterium hydrocarbonoxydans</name>
    <dbReference type="NCBI Taxonomy" id="2683249"/>
    <lineage>
        <taxon>Bacteria</taxon>
        <taxon>Pseudomonadati</taxon>
        <taxon>Bacteroidota</taxon>
        <taxon>Flavobacteriia</taxon>
        <taxon>Flavobacteriales</taxon>
        <taxon>Flavobacteriaceae</taxon>
        <taxon>Flavobacterium</taxon>
    </lineage>
</organism>
<proteinExistence type="predicted"/>
<evidence type="ECO:0000259" key="2">
    <source>
        <dbReference type="Pfam" id="PF06054"/>
    </source>
</evidence>
<feature type="domain" description="Competence protein CoiA nuclease-like" evidence="2">
    <location>
        <begin position="86"/>
        <end position="173"/>
    </location>
</feature>
<dbReference type="Proteomes" id="UP000471501">
    <property type="component" value="Unassembled WGS sequence"/>
</dbReference>
<name>A0A6I4NRA0_9FLAO</name>
<dbReference type="EMBL" id="WSTB01000005">
    <property type="protein sequence ID" value="MWB95005.1"/>
    <property type="molecule type" value="Genomic_DNA"/>
</dbReference>
<gene>
    <name evidence="3" type="ORF">GON26_11565</name>
</gene>
<evidence type="ECO:0000313" key="4">
    <source>
        <dbReference type="Proteomes" id="UP000471501"/>
    </source>
</evidence>
<evidence type="ECO:0000313" key="3">
    <source>
        <dbReference type="EMBL" id="MWB95005.1"/>
    </source>
</evidence>
<protein>
    <recommendedName>
        <fullName evidence="2">Competence protein CoiA nuclease-like domain-containing protein</fullName>
    </recommendedName>
</protein>
<dbReference type="InterPro" id="IPR010330">
    <property type="entry name" value="CoiA_nuc"/>
</dbReference>
<comment type="caution">
    <text evidence="3">The sequence shown here is derived from an EMBL/GenBank/DDBJ whole genome shotgun (WGS) entry which is preliminary data.</text>
</comment>
<keyword evidence="4" id="KW-1185">Reference proteome</keyword>